<name>A0A3B6GXY5_WHEAT</name>
<comment type="pathway">
    <text evidence="1">Protein modification; protein ubiquitination.</text>
</comment>
<feature type="domain" description="BTB" evidence="3">
    <location>
        <begin position="122"/>
        <end position="185"/>
    </location>
</feature>
<evidence type="ECO:0008006" key="7">
    <source>
        <dbReference type="Google" id="ProtNLM"/>
    </source>
</evidence>
<dbReference type="CDD" id="cd18280">
    <property type="entry name" value="BTB_POZ_BPM_plant"/>
    <property type="match status" value="1"/>
</dbReference>
<proteinExistence type="inferred from homology"/>
<reference evidence="5" key="1">
    <citation type="submission" date="2018-08" db="EMBL/GenBank/DDBJ databases">
        <authorList>
            <person name="Rossello M."/>
        </authorList>
    </citation>
    <scope>NUCLEOTIDE SEQUENCE [LARGE SCALE GENOMIC DNA]</scope>
    <source>
        <strain evidence="5">cv. Chinese Spring</strain>
    </source>
</reference>
<dbReference type="AlphaFoldDB" id="A0A3B6GXY5"/>
<dbReference type="STRING" id="4565.A0A3B6GXY5"/>
<evidence type="ECO:0000313" key="6">
    <source>
        <dbReference type="Proteomes" id="UP000019116"/>
    </source>
</evidence>
<dbReference type="PROSITE" id="PS50097">
    <property type="entry name" value="BTB"/>
    <property type="match status" value="1"/>
</dbReference>
<dbReference type="InterPro" id="IPR011333">
    <property type="entry name" value="SKP1/BTB/POZ_sf"/>
</dbReference>
<dbReference type="Gramene" id="TraesROB_scaffold_166894_01G000100.1">
    <property type="protein sequence ID" value="TraesROB_scaffold_166894_01G000100.1"/>
    <property type="gene ID" value="TraesROB_scaffold_166894_01G000100"/>
</dbReference>
<dbReference type="Gramene" id="TraesCS3D03G0780700.1">
    <property type="protein sequence ID" value="TraesCS3D03G0780700.1.CDS1"/>
    <property type="gene ID" value="TraesCS3D03G0780700"/>
</dbReference>
<dbReference type="Gramene" id="TraesCLE_scaffold_030128_01G000100.1">
    <property type="protein sequence ID" value="TraesCLE_scaffold_030128_01G000100.1"/>
    <property type="gene ID" value="TraesCLE_scaffold_030128_01G000100"/>
</dbReference>
<accession>A0A3B6GXY5</accession>
<dbReference type="Gramene" id="TraesWEE_scaffold_007345_01G000400.1">
    <property type="protein sequence ID" value="TraesWEE_scaffold_007345_01G000400.1"/>
    <property type="gene ID" value="TraesWEE_scaffold_007345_01G000400"/>
</dbReference>
<dbReference type="PaxDb" id="4565-Traes_3DL_92202CE15.1"/>
<dbReference type="Proteomes" id="UP000019116">
    <property type="component" value="Chromosome 3D"/>
</dbReference>
<dbReference type="InterPro" id="IPR045005">
    <property type="entry name" value="BPM1-6"/>
</dbReference>
<sequence>MYEHQEYVSVFLELLTLEADVRAGFDMSLVVPSDPATTKLIHRVAPMFFGHIQPDWGLPKFMKRAVLESSPYLEDDRLVIKCEVTVVRQPQVEETSPDFEVQVPPSDLYDNLGKLLESGEEADVIFKVKRESFSAHKIVLAMRSPVFKVELYGPMSDKRTGRITVKDMQPAVFKALLQFIYTDSLPSMLDLCDNDQKEMVKHLLVAADKYAMERLKLICEGILCRSLDVDSVATTLALADQHHCGNLKNACVQFILTANRMDAVLASKGYTHLKRSCPSVIVDIFERATKSRKIL</sequence>
<comment type="similarity">
    <text evidence="2">Belongs to the Tdpoz family.</text>
</comment>
<dbReference type="GO" id="GO:0016567">
    <property type="term" value="P:protein ubiquitination"/>
    <property type="evidence" value="ECO:0007669"/>
    <property type="project" value="InterPro"/>
</dbReference>
<evidence type="ECO:0000256" key="1">
    <source>
        <dbReference type="ARBA" id="ARBA00004906"/>
    </source>
</evidence>
<evidence type="ECO:0000313" key="5">
    <source>
        <dbReference type="EnsemblPlants" id="TraesCS3D02G352200.1.cds1"/>
    </source>
</evidence>
<organism evidence="5">
    <name type="scientific">Triticum aestivum</name>
    <name type="common">Wheat</name>
    <dbReference type="NCBI Taxonomy" id="4565"/>
    <lineage>
        <taxon>Eukaryota</taxon>
        <taxon>Viridiplantae</taxon>
        <taxon>Streptophyta</taxon>
        <taxon>Embryophyta</taxon>
        <taxon>Tracheophyta</taxon>
        <taxon>Spermatophyta</taxon>
        <taxon>Magnoliopsida</taxon>
        <taxon>Liliopsida</taxon>
        <taxon>Poales</taxon>
        <taxon>Poaceae</taxon>
        <taxon>BOP clade</taxon>
        <taxon>Pooideae</taxon>
        <taxon>Triticodae</taxon>
        <taxon>Triticeae</taxon>
        <taxon>Triticinae</taxon>
        <taxon>Triticum</taxon>
    </lineage>
</organism>
<reference evidence="5" key="2">
    <citation type="submission" date="2018-10" db="UniProtKB">
        <authorList>
            <consortium name="EnsemblPlants"/>
        </authorList>
    </citation>
    <scope>IDENTIFICATION</scope>
</reference>
<dbReference type="PROSITE" id="PS50144">
    <property type="entry name" value="MATH"/>
    <property type="match status" value="1"/>
</dbReference>
<feature type="domain" description="MATH" evidence="4">
    <location>
        <begin position="1"/>
        <end position="84"/>
    </location>
</feature>
<dbReference type="Pfam" id="PF00651">
    <property type="entry name" value="BTB"/>
    <property type="match status" value="1"/>
</dbReference>
<dbReference type="Pfam" id="PF22486">
    <property type="entry name" value="MATH_2"/>
    <property type="match status" value="1"/>
</dbReference>
<dbReference type="SUPFAM" id="SSF54695">
    <property type="entry name" value="POZ domain"/>
    <property type="match status" value="1"/>
</dbReference>
<protein>
    <recommendedName>
        <fullName evidence="7">BTB domain-containing protein</fullName>
    </recommendedName>
</protein>
<dbReference type="InterPro" id="IPR000210">
    <property type="entry name" value="BTB/POZ_dom"/>
</dbReference>
<dbReference type="PANTHER" id="PTHR26379:SF428">
    <property type="entry name" value="GENOME ASSEMBLY, CHROMOSOME: II"/>
    <property type="match status" value="1"/>
</dbReference>
<dbReference type="Gene3D" id="2.60.210.10">
    <property type="entry name" value="Apoptosis, Tumor Necrosis Factor Receptor Associated Protein 2, Chain A"/>
    <property type="match status" value="1"/>
</dbReference>
<dbReference type="OrthoDB" id="6496053at2759"/>
<dbReference type="InterPro" id="IPR002083">
    <property type="entry name" value="MATH/TRAF_dom"/>
</dbReference>
<evidence type="ECO:0000259" key="3">
    <source>
        <dbReference type="PROSITE" id="PS50097"/>
    </source>
</evidence>
<evidence type="ECO:0000256" key="2">
    <source>
        <dbReference type="ARBA" id="ARBA00010846"/>
    </source>
</evidence>
<dbReference type="InterPro" id="IPR056423">
    <property type="entry name" value="BACK_BPM_SPOP"/>
</dbReference>
<dbReference type="Pfam" id="PF24570">
    <property type="entry name" value="BACK_BPM_SPOP"/>
    <property type="match status" value="1"/>
</dbReference>
<dbReference type="SMR" id="A0A3B6GXY5"/>
<dbReference type="Gramene" id="TraesRN3D0100814800.1">
    <property type="protein sequence ID" value="TraesRN3D0100814800.1"/>
    <property type="gene ID" value="TraesRN3D0100814800"/>
</dbReference>
<dbReference type="EnsemblPlants" id="TraesCS3D02G352200.1">
    <property type="protein sequence ID" value="TraesCS3D02G352200.1.cds1"/>
    <property type="gene ID" value="TraesCS3D02G352200"/>
</dbReference>
<dbReference type="InterPro" id="IPR008974">
    <property type="entry name" value="TRAF-like"/>
</dbReference>
<dbReference type="Gramene" id="TraesCAD_scaffold_028460_01G000100.1">
    <property type="protein sequence ID" value="TraesCAD_scaffold_028460_01G000100.1"/>
    <property type="gene ID" value="TraesCAD_scaffold_028460_01G000100"/>
</dbReference>
<dbReference type="Gene3D" id="1.25.40.420">
    <property type="match status" value="1"/>
</dbReference>
<dbReference type="CDD" id="cd00121">
    <property type="entry name" value="MATH"/>
    <property type="match status" value="1"/>
</dbReference>
<dbReference type="OMA" id="HCDITIV"/>
<dbReference type="PANTHER" id="PTHR26379">
    <property type="entry name" value="BTB/POZ AND MATH DOMAIN-CONTAINING PROTEIN 1"/>
    <property type="match status" value="1"/>
</dbReference>
<dbReference type="Gramene" id="TraesKAR3D01G0336230.1">
    <property type="protein sequence ID" value="cds.TraesKAR3D01G0336230.1"/>
    <property type="gene ID" value="TraesKAR3D01G0336230"/>
</dbReference>
<gene>
    <name evidence="5" type="primary">LOC123074964</name>
</gene>
<keyword evidence="6" id="KW-1185">Reference proteome</keyword>
<dbReference type="SUPFAM" id="SSF49599">
    <property type="entry name" value="TRAF domain-like"/>
    <property type="match status" value="1"/>
</dbReference>
<evidence type="ECO:0000259" key="4">
    <source>
        <dbReference type="PROSITE" id="PS50144"/>
    </source>
</evidence>
<dbReference type="SMART" id="SM00225">
    <property type="entry name" value="BTB"/>
    <property type="match status" value="1"/>
</dbReference>
<dbReference type="Gene3D" id="3.30.710.10">
    <property type="entry name" value="Potassium Channel Kv1.1, Chain A"/>
    <property type="match status" value="1"/>
</dbReference>
<dbReference type="Gramene" id="TraesCS3D02G352200.1">
    <property type="protein sequence ID" value="TraesCS3D02G352200.1.cds1"/>
    <property type="gene ID" value="TraesCS3D02G352200"/>
</dbReference>